<dbReference type="GO" id="GO:0010041">
    <property type="term" value="P:response to iron(III) ion"/>
    <property type="evidence" value="ECO:0007669"/>
    <property type="project" value="TreeGrafter"/>
</dbReference>
<comment type="caution">
    <text evidence="12">The sequence shown here is derived from an EMBL/GenBank/DDBJ whole genome shotgun (WGS) entry which is preliminary data.</text>
</comment>
<feature type="region of interest" description="Disordered" evidence="8">
    <location>
        <begin position="520"/>
        <end position="654"/>
    </location>
</feature>
<feature type="compositionally biased region" description="Basic and acidic residues" evidence="8">
    <location>
        <begin position="14"/>
        <end position="24"/>
    </location>
</feature>
<dbReference type="GO" id="GO:0009103">
    <property type="term" value="P:lipopolysaccharide biosynthetic process"/>
    <property type="evidence" value="ECO:0007669"/>
    <property type="project" value="UniProtKB-ARBA"/>
</dbReference>
<evidence type="ECO:0000256" key="1">
    <source>
        <dbReference type="ARBA" id="ARBA00004651"/>
    </source>
</evidence>
<dbReference type="InterPro" id="IPR056785">
    <property type="entry name" value="YkcA/B-like_C"/>
</dbReference>
<feature type="transmembrane region" description="Helical" evidence="9">
    <location>
        <begin position="430"/>
        <end position="448"/>
    </location>
</feature>
<evidence type="ECO:0000259" key="10">
    <source>
        <dbReference type="Pfam" id="PF13231"/>
    </source>
</evidence>
<feature type="compositionally biased region" description="Low complexity" evidence="8">
    <location>
        <begin position="539"/>
        <end position="582"/>
    </location>
</feature>
<proteinExistence type="predicted"/>
<evidence type="ECO:0000256" key="2">
    <source>
        <dbReference type="ARBA" id="ARBA00022475"/>
    </source>
</evidence>
<protein>
    <submittedName>
        <fullName evidence="12">Glycosyl transferase</fullName>
    </submittedName>
</protein>
<keyword evidence="3" id="KW-0328">Glycosyltransferase</keyword>
<dbReference type="Proteomes" id="UP000285376">
    <property type="component" value="Unassembled WGS sequence"/>
</dbReference>
<organism evidence="12 13">
    <name type="scientific">Dermacoccus abyssi</name>
    <dbReference type="NCBI Taxonomy" id="322596"/>
    <lineage>
        <taxon>Bacteria</taxon>
        <taxon>Bacillati</taxon>
        <taxon>Actinomycetota</taxon>
        <taxon>Actinomycetes</taxon>
        <taxon>Micrococcales</taxon>
        <taxon>Dermacoccaceae</taxon>
        <taxon>Dermacoccus</taxon>
    </lineage>
</organism>
<feature type="transmembrane region" description="Helical" evidence="9">
    <location>
        <begin position="190"/>
        <end position="207"/>
    </location>
</feature>
<dbReference type="GO" id="GO:0005886">
    <property type="term" value="C:plasma membrane"/>
    <property type="evidence" value="ECO:0007669"/>
    <property type="project" value="UniProtKB-SubCell"/>
</dbReference>
<dbReference type="AlphaFoldDB" id="A0A417Z487"/>
<feature type="transmembrane region" description="Helical" evidence="9">
    <location>
        <begin position="214"/>
        <end position="231"/>
    </location>
</feature>
<feature type="transmembrane region" description="Helical" evidence="9">
    <location>
        <begin position="164"/>
        <end position="184"/>
    </location>
</feature>
<feature type="domain" description="Glycosyltransferase RgtA/B/C/D-like" evidence="10">
    <location>
        <begin position="115"/>
        <end position="274"/>
    </location>
</feature>
<sequence>MTTTTPARLLRRLRSDTAPHDKHLTGGASRTNAVTGQTSSRGRAATLLRGRQDDPTWARPALFALLAFAAFVYLWDLTNSGYANEFYAAAVKSATQDAKAWLFGSLDASNAITVDKPPASLWVMGLSARIFGFSSFSLLLPQALMGVGTVALTHGAVRRWSGHAAGLFAGLLVTLTPVAALMFRFDNPDAMLVLLMTAAAYAVVRAVETTRGRVALRWMIGAGLLIGFAFLTKMLQGLLVLPCLGLAYLVAARFSLKQRLAHLVVGLVGVVVGAGWLVALVSLWPASARPYIGGSANNSLWELALGYNGLGRILGGAGNGGGGGGGGGFGGTAGLLRMFNSQFAGEISWLLPAALLLLVAGFVARGRAPRTDRVRASLILWGGWLVVTVLCLSFMQGTVHSYYAVALAPAIAACVAVGGREAWARRDSSVWRLVIAAAVVVTAAWSFQVLSTNAASWMPWLKWVSLVLAVIGALTFVVAGARPARVRRFATIGLVIGVLSGLGGTTAYTLATITQGHTGSMPASGPAVAGGASGGPMGGDPSAGQAGTRSSGQQGTQQNAQQGGTTGGSSSSSAQAATGTPPSGQPPTGTPPSGSPGGSAPNGAAPGASGTNGQSSSGSTNSPGSGSASSGGATSGSATSGSMQAAPGGQGSATSNTALSAKLDATTSTWSAAVIGDQSAAGYILASDTAVMSIGGWSGSDNNVTLAQFQEYVKNGDITYFIAGGGMGGGQGGNGSAAQITAWVKAHYTATTVGGVTMYDLTKATS</sequence>
<comment type="subcellular location">
    <subcellularLocation>
        <location evidence="1">Cell membrane</location>
        <topology evidence="1">Multi-pass membrane protein</topology>
    </subcellularLocation>
</comment>
<feature type="transmembrane region" description="Helical" evidence="9">
    <location>
        <begin position="130"/>
        <end position="152"/>
    </location>
</feature>
<reference evidence="12 13" key="1">
    <citation type="submission" date="2018-08" db="EMBL/GenBank/DDBJ databases">
        <title>Whole genome sequence analysis of Dermacoccus abyssi bacteria isolated from Deep Mariana trench Micromonospora spp reveals genes involved in the environmental adaptation and production of secondary metabolites.</title>
        <authorList>
            <person name="Abdel-Mageed W.M."/>
            <person name="Lehri B."/>
            <person name="Nouioui I."/>
            <person name="Goodfellow I."/>
            <person name="Jaspars M."/>
            <person name="Karlyshev A."/>
        </authorList>
    </citation>
    <scope>NUCLEOTIDE SEQUENCE [LARGE SCALE GENOMIC DNA]</scope>
    <source>
        <strain evidence="12 13">MT1.1</strain>
    </source>
</reference>
<feature type="transmembrane region" description="Helical" evidence="9">
    <location>
        <begin position="57"/>
        <end position="75"/>
    </location>
</feature>
<feature type="transmembrane region" description="Helical" evidence="9">
    <location>
        <begin position="460"/>
        <end position="479"/>
    </location>
</feature>
<feature type="compositionally biased region" description="Polar residues" evidence="8">
    <location>
        <begin position="28"/>
        <end position="41"/>
    </location>
</feature>
<name>A0A417Z487_9MICO</name>
<dbReference type="GO" id="GO:0016763">
    <property type="term" value="F:pentosyltransferase activity"/>
    <property type="evidence" value="ECO:0007669"/>
    <property type="project" value="TreeGrafter"/>
</dbReference>
<gene>
    <name evidence="12" type="ORF">D1832_10285</name>
</gene>
<evidence type="ECO:0000259" key="11">
    <source>
        <dbReference type="Pfam" id="PF24878"/>
    </source>
</evidence>
<evidence type="ECO:0000256" key="7">
    <source>
        <dbReference type="ARBA" id="ARBA00023136"/>
    </source>
</evidence>
<accession>A0A417Z487</accession>
<feature type="transmembrane region" description="Helical" evidence="9">
    <location>
        <begin position="376"/>
        <end position="395"/>
    </location>
</feature>
<evidence type="ECO:0000256" key="3">
    <source>
        <dbReference type="ARBA" id="ARBA00022676"/>
    </source>
</evidence>
<feature type="compositionally biased region" description="Low complexity" evidence="8">
    <location>
        <begin position="598"/>
        <end position="642"/>
    </location>
</feature>
<evidence type="ECO:0000256" key="9">
    <source>
        <dbReference type="SAM" id="Phobius"/>
    </source>
</evidence>
<feature type="compositionally biased region" description="Pro residues" evidence="8">
    <location>
        <begin position="583"/>
        <end position="594"/>
    </location>
</feature>
<dbReference type="PANTHER" id="PTHR33908">
    <property type="entry name" value="MANNOSYLTRANSFERASE YKCB-RELATED"/>
    <property type="match status" value="1"/>
</dbReference>
<keyword evidence="5 9" id="KW-0812">Transmembrane</keyword>
<evidence type="ECO:0000256" key="8">
    <source>
        <dbReference type="SAM" id="MobiDB-lite"/>
    </source>
</evidence>
<keyword evidence="6 9" id="KW-1133">Transmembrane helix</keyword>
<feature type="transmembrane region" description="Helical" evidence="9">
    <location>
        <begin position="401"/>
        <end position="418"/>
    </location>
</feature>
<feature type="domain" description="Putative mannosyltransferase YkcA/B-like C-terminal" evidence="11">
    <location>
        <begin position="664"/>
        <end position="747"/>
    </location>
</feature>
<evidence type="ECO:0000313" key="12">
    <source>
        <dbReference type="EMBL" id="RHW45225.1"/>
    </source>
</evidence>
<evidence type="ECO:0000313" key="13">
    <source>
        <dbReference type="Proteomes" id="UP000285376"/>
    </source>
</evidence>
<evidence type="ECO:0000256" key="6">
    <source>
        <dbReference type="ARBA" id="ARBA00022989"/>
    </source>
</evidence>
<dbReference type="InterPro" id="IPR038731">
    <property type="entry name" value="RgtA/B/C-like"/>
</dbReference>
<feature type="compositionally biased region" description="Low complexity" evidence="8">
    <location>
        <begin position="520"/>
        <end position="530"/>
    </location>
</feature>
<dbReference type="PANTHER" id="PTHR33908:SF3">
    <property type="entry name" value="UNDECAPRENYL PHOSPHATE-ALPHA-4-AMINO-4-DEOXY-L-ARABINOSE ARABINOSYL TRANSFERASE"/>
    <property type="match status" value="1"/>
</dbReference>
<dbReference type="EMBL" id="QWLM01000011">
    <property type="protein sequence ID" value="RHW45225.1"/>
    <property type="molecule type" value="Genomic_DNA"/>
</dbReference>
<feature type="transmembrane region" description="Helical" evidence="9">
    <location>
        <begin position="491"/>
        <end position="511"/>
    </location>
</feature>
<feature type="region of interest" description="Disordered" evidence="8">
    <location>
        <begin position="14"/>
        <end position="43"/>
    </location>
</feature>
<dbReference type="Pfam" id="PF13231">
    <property type="entry name" value="PMT_2"/>
    <property type="match status" value="1"/>
</dbReference>
<feature type="transmembrane region" description="Helical" evidence="9">
    <location>
        <begin position="347"/>
        <end position="364"/>
    </location>
</feature>
<feature type="transmembrane region" description="Helical" evidence="9">
    <location>
        <begin position="237"/>
        <end position="256"/>
    </location>
</feature>
<feature type="transmembrane region" description="Helical" evidence="9">
    <location>
        <begin position="263"/>
        <end position="284"/>
    </location>
</feature>
<dbReference type="RefSeq" id="WP_118913828.1">
    <property type="nucleotide sequence ID" value="NZ_CBCRVH010000011.1"/>
</dbReference>
<evidence type="ECO:0000256" key="5">
    <source>
        <dbReference type="ARBA" id="ARBA00022692"/>
    </source>
</evidence>
<evidence type="ECO:0000256" key="4">
    <source>
        <dbReference type="ARBA" id="ARBA00022679"/>
    </source>
</evidence>
<dbReference type="Pfam" id="PF24878">
    <property type="entry name" value="YkcB_C"/>
    <property type="match status" value="1"/>
</dbReference>
<dbReference type="InterPro" id="IPR050297">
    <property type="entry name" value="LipidA_mod_glycosyltrf_83"/>
</dbReference>
<keyword evidence="2" id="KW-1003">Cell membrane</keyword>
<keyword evidence="7 9" id="KW-0472">Membrane</keyword>
<keyword evidence="4 12" id="KW-0808">Transferase</keyword>